<keyword evidence="5 7" id="KW-1133">Transmembrane helix</keyword>
<feature type="transmembrane region" description="Helical" evidence="7">
    <location>
        <begin position="240"/>
        <end position="258"/>
    </location>
</feature>
<comment type="similarity">
    <text evidence="2">Belongs to the major facilitator superfamily. Sugar transporter (TC 2.A.1.1) family.</text>
</comment>
<dbReference type="InterPro" id="IPR020846">
    <property type="entry name" value="MFS_dom"/>
</dbReference>
<gene>
    <name evidence="9" type="ORF">MKW98_009859</name>
</gene>
<dbReference type="AlphaFoldDB" id="A0AAD4T7F0"/>
<comment type="subcellular location">
    <subcellularLocation>
        <location evidence="1">Membrane</location>
        <topology evidence="1">Multi-pass membrane protein</topology>
    </subcellularLocation>
</comment>
<dbReference type="PROSITE" id="PS00216">
    <property type="entry name" value="SUGAR_TRANSPORT_1"/>
    <property type="match status" value="1"/>
</dbReference>
<feature type="transmembrane region" description="Helical" evidence="7">
    <location>
        <begin position="111"/>
        <end position="134"/>
    </location>
</feature>
<dbReference type="InterPro" id="IPR036259">
    <property type="entry name" value="MFS_trans_sf"/>
</dbReference>
<dbReference type="InterPro" id="IPR005829">
    <property type="entry name" value="Sugar_transporter_CS"/>
</dbReference>
<dbReference type="PANTHER" id="PTHR48021">
    <property type="match status" value="1"/>
</dbReference>
<dbReference type="EMBL" id="JAJJMB010003897">
    <property type="protein sequence ID" value="KAI3945055.1"/>
    <property type="molecule type" value="Genomic_DNA"/>
</dbReference>
<evidence type="ECO:0000256" key="2">
    <source>
        <dbReference type="ARBA" id="ARBA00010992"/>
    </source>
</evidence>
<keyword evidence="3" id="KW-0813">Transport</keyword>
<protein>
    <recommendedName>
        <fullName evidence="8">Major facilitator superfamily (MFS) profile domain-containing protein</fullName>
    </recommendedName>
</protein>
<evidence type="ECO:0000256" key="1">
    <source>
        <dbReference type="ARBA" id="ARBA00004141"/>
    </source>
</evidence>
<feature type="transmembrane region" description="Helical" evidence="7">
    <location>
        <begin position="212"/>
        <end position="234"/>
    </location>
</feature>
<evidence type="ECO:0000313" key="9">
    <source>
        <dbReference type="EMBL" id="KAI3945055.1"/>
    </source>
</evidence>
<dbReference type="GO" id="GO:0022857">
    <property type="term" value="F:transmembrane transporter activity"/>
    <property type="evidence" value="ECO:0007669"/>
    <property type="project" value="InterPro"/>
</dbReference>
<dbReference type="InterPro" id="IPR050549">
    <property type="entry name" value="MFS_Trehalose_Transporter"/>
</dbReference>
<feature type="transmembrane region" description="Helical" evidence="7">
    <location>
        <begin position="38"/>
        <end position="64"/>
    </location>
</feature>
<dbReference type="Proteomes" id="UP001202328">
    <property type="component" value="Unassembled WGS sequence"/>
</dbReference>
<dbReference type="SUPFAM" id="SSF103473">
    <property type="entry name" value="MFS general substrate transporter"/>
    <property type="match status" value="1"/>
</dbReference>
<dbReference type="GO" id="GO:0016020">
    <property type="term" value="C:membrane"/>
    <property type="evidence" value="ECO:0007669"/>
    <property type="project" value="UniProtKB-SubCell"/>
</dbReference>
<name>A0AAD4T7F0_9MAGN</name>
<evidence type="ECO:0000256" key="4">
    <source>
        <dbReference type="ARBA" id="ARBA00022692"/>
    </source>
</evidence>
<evidence type="ECO:0000259" key="8">
    <source>
        <dbReference type="PROSITE" id="PS50850"/>
    </source>
</evidence>
<dbReference type="Pfam" id="PF00083">
    <property type="entry name" value="Sugar_tr"/>
    <property type="match status" value="1"/>
</dbReference>
<organism evidence="9 10">
    <name type="scientific">Papaver atlanticum</name>
    <dbReference type="NCBI Taxonomy" id="357466"/>
    <lineage>
        <taxon>Eukaryota</taxon>
        <taxon>Viridiplantae</taxon>
        <taxon>Streptophyta</taxon>
        <taxon>Embryophyta</taxon>
        <taxon>Tracheophyta</taxon>
        <taxon>Spermatophyta</taxon>
        <taxon>Magnoliopsida</taxon>
        <taxon>Ranunculales</taxon>
        <taxon>Papaveraceae</taxon>
        <taxon>Papaveroideae</taxon>
        <taxon>Papaver</taxon>
    </lineage>
</organism>
<dbReference type="Gene3D" id="1.20.1250.20">
    <property type="entry name" value="MFS general substrate transporter like domains"/>
    <property type="match status" value="1"/>
</dbReference>
<evidence type="ECO:0000256" key="6">
    <source>
        <dbReference type="ARBA" id="ARBA00023136"/>
    </source>
</evidence>
<evidence type="ECO:0000256" key="5">
    <source>
        <dbReference type="ARBA" id="ARBA00022989"/>
    </source>
</evidence>
<evidence type="ECO:0000256" key="3">
    <source>
        <dbReference type="ARBA" id="ARBA00022597"/>
    </source>
</evidence>
<feature type="transmembrane region" description="Helical" evidence="7">
    <location>
        <begin position="141"/>
        <end position="163"/>
    </location>
</feature>
<evidence type="ECO:0000256" key="7">
    <source>
        <dbReference type="SAM" id="Phobius"/>
    </source>
</evidence>
<evidence type="ECO:0000313" key="10">
    <source>
        <dbReference type="Proteomes" id="UP001202328"/>
    </source>
</evidence>
<keyword evidence="10" id="KW-1185">Reference proteome</keyword>
<keyword evidence="6 7" id="KW-0472">Membrane</keyword>
<accession>A0AAD4T7F0</accession>
<proteinExistence type="inferred from homology"/>
<dbReference type="PANTHER" id="PTHR48021:SF13">
    <property type="entry name" value="SUGAR TRANSPORTER ERD6-LIKE 7"/>
    <property type="match status" value="1"/>
</dbReference>
<keyword evidence="4 7" id="KW-0812">Transmembrane</keyword>
<comment type="caution">
    <text evidence="9">The sequence shown here is derived from an EMBL/GenBank/DDBJ whole genome shotgun (WGS) entry which is preliminary data.</text>
</comment>
<reference evidence="9" key="1">
    <citation type="submission" date="2022-04" db="EMBL/GenBank/DDBJ databases">
        <title>A functionally conserved STORR gene fusion in Papaver species that diverged 16.8 million years ago.</title>
        <authorList>
            <person name="Catania T."/>
        </authorList>
    </citation>
    <scope>NUCLEOTIDE SEQUENCE</scope>
    <source>
        <strain evidence="9">S-188037</strain>
    </source>
</reference>
<keyword evidence="3" id="KW-0762">Sugar transport</keyword>
<feature type="transmembrane region" description="Helical" evidence="7">
    <location>
        <begin position="175"/>
        <end position="200"/>
    </location>
</feature>
<feature type="transmembrane region" description="Helical" evidence="7">
    <location>
        <begin position="85"/>
        <end position="105"/>
    </location>
</feature>
<sequence>MQLQLEMECFAVAVYGSGCESSRQKLKVMVLDSTVDGVGLAGILMLSQVVFSHAVSYLLVFLSSQSLLDGWITYKLLNTYQKHKYLICFRGDTWFLSLLALATYFEATGFLSALGTVFYACIQVPITGLGALLMDKAGRRPLLFVSASALLVGCLLLATSFYMQDHEIFLEAVPTLALTGVLTYVGSFSMGMGAVPWVIMSEVFPLNIKGTTGSLVTLVNLFGSWVVSFTFNFLMSWSSYGTFLLYAAVNLLAILFIAKMVPETKGRTLEEIQASMNGS</sequence>
<dbReference type="InterPro" id="IPR005828">
    <property type="entry name" value="MFS_sugar_transport-like"/>
</dbReference>
<feature type="domain" description="Major facilitator superfamily (MFS) profile" evidence="8">
    <location>
        <begin position="1"/>
        <end position="265"/>
    </location>
</feature>
<dbReference type="PROSITE" id="PS50850">
    <property type="entry name" value="MFS"/>
    <property type="match status" value="1"/>
</dbReference>